<comment type="caution">
    <text evidence="1">The sequence shown here is derived from an EMBL/GenBank/DDBJ whole genome shotgun (WGS) entry which is preliminary data.</text>
</comment>
<reference evidence="1 2" key="1">
    <citation type="submission" date="2020-04" db="EMBL/GenBank/DDBJ databases">
        <title>Bacillus sp. UniB3 isolated from commercial digestive syrup.</title>
        <authorList>
            <person name="Thorat V."/>
            <person name="Kirdat K."/>
            <person name="Tiwarekar B."/>
            <person name="Yadav A."/>
        </authorList>
    </citation>
    <scope>NUCLEOTIDE SEQUENCE [LARGE SCALE GENOMIC DNA]</scope>
    <source>
        <strain evidence="1 2">UniB3</strain>
    </source>
</reference>
<evidence type="ECO:0000313" key="1">
    <source>
        <dbReference type="EMBL" id="NMO80144.1"/>
    </source>
</evidence>
<sequence length="55" mass="6383">MKRTNEEAMRYAKASLRISGMDVSKEQEDLVRKSLEGHISDEDFINQLKELADKK</sequence>
<gene>
    <name evidence="1" type="ORF">HHU08_24840</name>
</gene>
<dbReference type="CDD" id="cd11586">
    <property type="entry name" value="VbhA_like"/>
    <property type="match status" value="1"/>
</dbReference>
<accession>A0A7Y0KCV8</accession>
<evidence type="ECO:0000313" key="2">
    <source>
        <dbReference type="Proteomes" id="UP000588491"/>
    </source>
</evidence>
<protein>
    <submittedName>
        <fullName evidence="1">Antitoxin VbhA family protein</fullName>
    </submittedName>
</protein>
<dbReference type="RefSeq" id="WP_169189771.1">
    <property type="nucleotide sequence ID" value="NZ_JABBPK010000002.1"/>
</dbReference>
<dbReference type="InterPro" id="IPR033788">
    <property type="entry name" value="VbhA-like"/>
</dbReference>
<keyword evidence="2" id="KW-1185">Reference proteome</keyword>
<organism evidence="1 2">
    <name type="scientific">Niallia alba</name>
    <dbReference type="NCBI Taxonomy" id="2729105"/>
    <lineage>
        <taxon>Bacteria</taxon>
        <taxon>Bacillati</taxon>
        <taxon>Bacillota</taxon>
        <taxon>Bacilli</taxon>
        <taxon>Bacillales</taxon>
        <taxon>Bacillaceae</taxon>
        <taxon>Niallia</taxon>
    </lineage>
</organism>
<name>A0A7Y0KCV8_9BACI</name>
<dbReference type="EMBL" id="JABBPK010000002">
    <property type="protein sequence ID" value="NMO80144.1"/>
    <property type="molecule type" value="Genomic_DNA"/>
</dbReference>
<proteinExistence type="predicted"/>
<dbReference type="AlphaFoldDB" id="A0A7Y0KCV8"/>
<dbReference type="Proteomes" id="UP000588491">
    <property type="component" value="Unassembled WGS sequence"/>
</dbReference>